<evidence type="ECO:0000313" key="1">
    <source>
        <dbReference type="EMBL" id="KAK6353920.1"/>
    </source>
</evidence>
<organism evidence="1 2">
    <name type="scientific">Orbilia blumenaviensis</name>
    <dbReference type="NCBI Taxonomy" id="1796055"/>
    <lineage>
        <taxon>Eukaryota</taxon>
        <taxon>Fungi</taxon>
        <taxon>Dikarya</taxon>
        <taxon>Ascomycota</taxon>
        <taxon>Pezizomycotina</taxon>
        <taxon>Orbiliomycetes</taxon>
        <taxon>Orbiliales</taxon>
        <taxon>Orbiliaceae</taxon>
        <taxon>Orbilia</taxon>
    </lineage>
</organism>
<sequence>MVFNQPEDTGCQDESEAFTSNLLAPFRDDWSWPGLCDLNEPLQNTLYTQNTEFNTLGDDSTENDYWGVCGSDSFPDNTWSIELAESSLISAPEDFSSPREGIYPAPTMQDAEVLRQSERGDALICSPEITVDPRDIEMICSSIFEPGHNSRISQNTGTTTDISQSSLLDQHDNASGIVTQDTELAYVSFDSMSQSDMQNIDFEALFRQFDNFMEGLDTGQATSDAHASTSAIVSRENLNGLPELGAESQSRGSSCQIGQESVGCVSSTETAECVEDIVSSSATPKKKRKLEDQPVFKDGIHIFHVEQKERRGTTAKKGRAKHILESRFEGQVDLASCQSSFRCTPKASHKGPISELEKENRRAMKGNACLSCKTRGIKCDMSRACRPCQKMVSEVSKQLQSTGSEYHWPKIDICVRPNFDTTSNPYFKALSSLYLAGIYTLSELEADRASGTLVDYICAMNFQKDIVLIAQAVPCLLKLVGKLGIKVLAWIRGRGRSQNCNTSKDEIERDFSSVYYLLSVLCREGVYLAWWCRNRWTFEFRSSEITEKEVPFADLPTVKNFLQETLHRLAEVEVLENLYYEKLDSDNPQPRDSVRGCIRGVIWAFTGATAPKTRTIKHDNSSSWAQGSEMPNNSTSQLQAYCDLCIAMRELSIKLTGERPPELDKWIEVKELLA</sequence>
<proteinExistence type="predicted"/>
<keyword evidence="2" id="KW-1185">Reference proteome</keyword>
<protein>
    <recommendedName>
        <fullName evidence="3">Zn(2)-C6 fungal-type domain-containing protein</fullName>
    </recommendedName>
</protein>
<name>A0AAV9V4D7_9PEZI</name>
<reference evidence="1 2" key="1">
    <citation type="submission" date="2019-10" db="EMBL/GenBank/DDBJ databases">
        <authorList>
            <person name="Palmer J.M."/>
        </authorList>
    </citation>
    <scope>NUCLEOTIDE SEQUENCE [LARGE SCALE GENOMIC DNA]</scope>
    <source>
        <strain evidence="1 2">TWF730</strain>
    </source>
</reference>
<dbReference type="AlphaFoldDB" id="A0AAV9V4D7"/>
<evidence type="ECO:0000313" key="2">
    <source>
        <dbReference type="Proteomes" id="UP001373714"/>
    </source>
</evidence>
<dbReference type="Proteomes" id="UP001373714">
    <property type="component" value="Unassembled WGS sequence"/>
</dbReference>
<evidence type="ECO:0008006" key="3">
    <source>
        <dbReference type="Google" id="ProtNLM"/>
    </source>
</evidence>
<gene>
    <name evidence="1" type="ORF">TWF730_008341</name>
</gene>
<comment type="caution">
    <text evidence="1">The sequence shown here is derived from an EMBL/GenBank/DDBJ whole genome shotgun (WGS) entry which is preliminary data.</text>
</comment>
<accession>A0AAV9V4D7</accession>
<dbReference type="EMBL" id="JAVHNS010000005">
    <property type="protein sequence ID" value="KAK6353920.1"/>
    <property type="molecule type" value="Genomic_DNA"/>
</dbReference>